<name>A0A5J4UY94_9EUKA</name>
<organism evidence="1 2">
    <name type="scientific">Streblomastix strix</name>
    <dbReference type="NCBI Taxonomy" id="222440"/>
    <lineage>
        <taxon>Eukaryota</taxon>
        <taxon>Metamonada</taxon>
        <taxon>Preaxostyla</taxon>
        <taxon>Oxymonadida</taxon>
        <taxon>Streblomastigidae</taxon>
        <taxon>Streblomastix</taxon>
    </lineage>
</organism>
<evidence type="ECO:0000313" key="1">
    <source>
        <dbReference type="EMBL" id="KAA6374715.1"/>
    </source>
</evidence>
<dbReference type="Proteomes" id="UP000324800">
    <property type="component" value="Unassembled WGS sequence"/>
</dbReference>
<accession>A0A5J4UY94</accession>
<dbReference type="EMBL" id="SNRW01011768">
    <property type="protein sequence ID" value="KAA6374715.1"/>
    <property type="molecule type" value="Genomic_DNA"/>
</dbReference>
<dbReference type="AlphaFoldDB" id="A0A5J4UY94"/>
<gene>
    <name evidence="1" type="ORF">EZS28_029759</name>
</gene>
<sequence length="265" mass="31078">MTENIEEDYVYIILHKPIDINVSMDTQNILDVIHLSISQIKEHTKDIEFMKLLLHLIIVAQTKYIDEMNEIVESTQFVDTLLQILKGMNKHEYDEQVIITAILCSIGAHDQVKQLAQNEDSSFGEDFIIWAEFNKFIGTENSRRFGFIPVGDAVLNNIPVPGKNFRAITYDEKEGVIRLGWEEVFRWIPSSKEKMQITFELDMRETIPHTAMQIFSESEESPILFVNIPKQLKIYVAHDNLPGTKYEYRIFEYQKPTKKKYDKYY</sequence>
<proteinExistence type="predicted"/>
<protein>
    <submittedName>
        <fullName evidence="1">Uncharacterized protein</fullName>
    </submittedName>
</protein>
<evidence type="ECO:0000313" key="2">
    <source>
        <dbReference type="Proteomes" id="UP000324800"/>
    </source>
</evidence>
<reference evidence="1 2" key="1">
    <citation type="submission" date="2019-03" db="EMBL/GenBank/DDBJ databases">
        <title>Single cell metagenomics reveals metabolic interactions within the superorganism composed of flagellate Streblomastix strix and complex community of Bacteroidetes bacteria on its surface.</title>
        <authorList>
            <person name="Treitli S.C."/>
            <person name="Kolisko M."/>
            <person name="Husnik F."/>
            <person name="Keeling P."/>
            <person name="Hampl V."/>
        </authorList>
    </citation>
    <scope>NUCLEOTIDE SEQUENCE [LARGE SCALE GENOMIC DNA]</scope>
    <source>
        <strain evidence="1">ST1C</strain>
    </source>
</reference>
<comment type="caution">
    <text evidence="1">The sequence shown here is derived from an EMBL/GenBank/DDBJ whole genome shotgun (WGS) entry which is preliminary data.</text>
</comment>